<gene>
    <name evidence="1" type="ORF">EDD53_1121</name>
</gene>
<dbReference type="InterPro" id="IPR011227">
    <property type="entry name" value="UCP029730"/>
</dbReference>
<dbReference type="GO" id="GO:0016787">
    <property type="term" value="F:hydrolase activity"/>
    <property type="evidence" value="ECO:0007669"/>
    <property type="project" value="UniProtKB-KW"/>
</dbReference>
<dbReference type="Proteomes" id="UP000269689">
    <property type="component" value="Unassembled WGS sequence"/>
</dbReference>
<dbReference type="AlphaFoldDB" id="A0A3N4UMV3"/>
<dbReference type="InterPro" id="IPR007709">
    <property type="entry name" value="N-FG_amidohydro"/>
</dbReference>
<dbReference type="RefSeq" id="WP_123792147.1">
    <property type="nucleotide sequence ID" value="NZ_RKQK01000001.1"/>
</dbReference>
<dbReference type="OrthoDB" id="9815326at2"/>
<evidence type="ECO:0000313" key="1">
    <source>
        <dbReference type="EMBL" id="RPE71986.1"/>
    </source>
</evidence>
<protein>
    <submittedName>
        <fullName evidence="1">Putative N-formylglutamate amidohydrolase</fullName>
    </submittedName>
</protein>
<name>A0A3N4UMV3_9RHOB</name>
<comment type="caution">
    <text evidence="1">The sequence shown here is derived from an EMBL/GenBank/DDBJ whole genome shotgun (WGS) entry which is preliminary data.</text>
</comment>
<organism evidence="1 2">
    <name type="scientific">Pacificibacter maritimus</name>
    <dbReference type="NCBI Taxonomy" id="762213"/>
    <lineage>
        <taxon>Bacteria</taxon>
        <taxon>Pseudomonadati</taxon>
        <taxon>Pseudomonadota</taxon>
        <taxon>Alphaproteobacteria</taxon>
        <taxon>Rhodobacterales</taxon>
        <taxon>Roseobacteraceae</taxon>
        <taxon>Pacificibacter</taxon>
    </lineage>
</organism>
<keyword evidence="1" id="KW-0378">Hydrolase</keyword>
<dbReference type="EMBL" id="RKQK01000001">
    <property type="protein sequence ID" value="RPE71986.1"/>
    <property type="molecule type" value="Genomic_DNA"/>
</dbReference>
<dbReference type="Gene3D" id="3.40.630.40">
    <property type="entry name" value="Zn-dependent exopeptidases"/>
    <property type="match status" value="1"/>
</dbReference>
<accession>A0A3N4UMV3</accession>
<sequence length="268" mass="29333">MPTHSTDHSPLDFVLNATGRSSILLVCEHATPYIPLTFNGLGLSELDQKSHAAWDIGAIGLTKYLSQHLNAVAIVGAVSRLVYDCNRPPYAPDAMPERSEIIDIPGNKNLSQADRDARITTYYTPFHAAVSAQVAKTRCPIIVTIHSFTPVYHGQKRDLEIGILHDTDSRLADAMLESATHFYPGTVQRNAPYGPEDGVTHTLQTHALPAGLPNVMLEIRNDLITTDQQQKDMAQLLAQWIAQSCANLAQATRAIDDTPPAPQHCRTV</sequence>
<keyword evidence="2" id="KW-1185">Reference proteome</keyword>
<dbReference type="PIRSF" id="PIRSF029730">
    <property type="entry name" value="UCP029730"/>
    <property type="match status" value="1"/>
</dbReference>
<dbReference type="SUPFAM" id="SSF53187">
    <property type="entry name" value="Zn-dependent exopeptidases"/>
    <property type="match status" value="1"/>
</dbReference>
<evidence type="ECO:0000313" key="2">
    <source>
        <dbReference type="Proteomes" id="UP000269689"/>
    </source>
</evidence>
<dbReference type="Pfam" id="PF05013">
    <property type="entry name" value="FGase"/>
    <property type="match status" value="1"/>
</dbReference>
<reference evidence="1 2" key="1">
    <citation type="submission" date="2018-11" db="EMBL/GenBank/DDBJ databases">
        <title>Genomic Encyclopedia of Type Strains, Phase IV (KMG-IV): sequencing the most valuable type-strain genomes for metagenomic binning, comparative biology and taxonomic classification.</title>
        <authorList>
            <person name="Goeker M."/>
        </authorList>
    </citation>
    <scope>NUCLEOTIDE SEQUENCE [LARGE SCALE GENOMIC DNA]</scope>
    <source>
        <strain evidence="1 2">DSM 104731</strain>
    </source>
</reference>
<proteinExistence type="predicted"/>